<keyword evidence="1" id="KW-0812">Transmembrane</keyword>
<organism evidence="2 3">
    <name type="scientific">Gymnodinialimonas ceratoperidinii</name>
    <dbReference type="NCBI Taxonomy" id="2856823"/>
    <lineage>
        <taxon>Bacteria</taxon>
        <taxon>Pseudomonadati</taxon>
        <taxon>Pseudomonadota</taxon>
        <taxon>Alphaproteobacteria</taxon>
        <taxon>Rhodobacterales</taxon>
        <taxon>Paracoccaceae</taxon>
        <taxon>Gymnodinialimonas</taxon>
    </lineage>
</organism>
<name>A0A8F6TT55_9RHOB</name>
<proteinExistence type="predicted"/>
<reference evidence="2 3" key="1">
    <citation type="submission" date="2021-07" db="EMBL/GenBank/DDBJ databases">
        <title>A novel Jannaschia species isolated from marine dinoflagellate Ceratoperidinium margalefii.</title>
        <authorList>
            <person name="Jiang Y."/>
            <person name="Li Z."/>
        </authorList>
    </citation>
    <scope>NUCLEOTIDE SEQUENCE [LARGE SCALE GENOMIC DNA]</scope>
    <source>
        <strain evidence="2 3">J12C1-MA-4</strain>
    </source>
</reference>
<protein>
    <submittedName>
        <fullName evidence="2">Uncharacterized protein</fullName>
    </submittedName>
</protein>
<sequence length="45" mass="4996">MRYLTDSTRGMTHLFMLNTDRFLAPLLIVAALTLAGWILGISGPF</sequence>
<gene>
    <name evidence="2" type="ORF">KYE46_10995</name>
</gene>
<accession>A0A8F6TT55</accession>
<dbReference type="KEGG" id="gce:KYE46_10995"/>
<keyword evidence="1" id="KW-0472">Membrane</keyword>
<evidence type="ECO:0000256" key="1">
    <source>
        <dbReference type="SAM" id="Phobius"/>
    </source>
</evidence>
<feature type="transmembrane region" description="Helical" evidence="1">
    <location>
        <begin position="21"/>
        <end position="41"/>
    </location>
</feature>
<evidence type="ECO:0000313" key="3">
    <source>
        <dbReference type="Proteomes" id="UP000825009"/>
    </source>
</evidence>
<keyword evidence="3" id="KW-1185">Reference proteome</keyword>
<dbReference type="EMBL" id="CP079194">
    <property type="protein sequence ID" value="QXT38472.1"/>
    <property type="molecule type" value="Genomic_DNA"/>
</dbReference>
<keyword evidence="1" id="KW-1133">Transmembrane helix</keyword>
<dbReference type="Proteomes" id="UP000825009">
    <property type="component" value="Chromosome"/>
</dbReference>
<dbReference type="RefSeq" id="WP_219000668.1">
    <property type="nucleotide sequence ID" value="NZ_CP079194.1"/>
</dbReference>
<evidence type="ECO:0000313" key="2">
    <source>
        <dbReference type="EMBL" id="QXT38472.1"/>
    </source>
</evidence>
<dbReference type="AlphaFoldDB" id="A0A8F6TT55"/>